<evidence type="ECO:0000259" key="5">
    <source>
        <dbReference type="PROSITE" id="PS50109"/>
    </source>
</evidence>
<evidence type="ECO:0000256" key="3">
    <source>
        <dbReference type="ARBA" id="ARBA00022553"/>
    </source>
</evidence>
<dbReference type="NCBIfam" id="TIGR00229">
    <property type="entry name" value="sensory_box"/>
    <property type="match status" value="1"/>
</dbReference>
<dbReference type="InterPro" id="IPR036097">
    <property type="entry name" value="HisK_dim/P_sf"/>
</dbReference>
<dbReference type="SUPFAM" id="SSF47384">
    <property type="entry name" value="Homodimeric domain of signal transducing histidine kinase"/>
    <property type="match status" value="1"/>
</dbReference>
<dbReference type="InterPro" id="IPR000014">
    <property type="entry name" value="PAS"/>
</dbReference>
<sequence>MNDPLIDTYSSLAFKQRYQVLDPIRLCFKDAALEQEYTANLADNIARQVRMALALAFALYLNFAFLDYLLVPEKMLQLWGIRAVVCTLFALLFWLTFQPIFKQIHQPVIFYSSMVAASGIFAMLLITDNQYSHYYYAGINLCITWTLFIVGLRFVNSLGTVMVIMFCYNLIAFYKELHLPDIISNNFFLLSNAVIGIFAGYTIEQHARWQFYQARVIKNNSSKLHRAMIAASLDAVITIDESGSTIEFNEAAEAMFGYSREEALGQSIGELIVPDATRGRHEDGFRRYSQTGEPRVLGQRLELQAKRKDKSEFPVELTLRQVDLIGRRLVTAYIRDLTAQRNAEREIAQQREVLQRNEKLASMGTLLAGVAHELNNPLTIVVGQSQLLRETEQDERVLKRAEKIANAAERCVKIVSTFLSMAREQPPKRKLVDINRVIQDVIDLLDFNLRNQQINLELALSEQLPGVMADHNQLHQVISNLVINAQQALQDQPRKIIRIVSIQVENSEQICIKVMDSGSGIAPELRARIFEPFFTTKAVGVGTGLGLSVCNGIIQSHGGSIEYEEVPGMGACFSLCLPIANQPIANQGTDQPVSSSGEKMP</sequence>
<dbReference type="SMART" id="SM00091">
    <property type="entry name" value="PAS"/>
    <property type="match status" value="1"/>
</dbReference>
<keyword evidence="4" id="KW-1133">Transmembrane helix</keyword>
<keyword evidence="3" id="KW-0597">Phosphoprotein</keyword>
<dbReference type="InterPro" id="IPR003661">
    <property type="entry name" value="HisK_dim/P_dom"/>
</dbReference>
<feature type="domain" description="Histidine kinase" evidence="5">
    <location>
        <begin position="369"/>
        <end position="581"/>
    </location>
</feature>
<gene>
    <name evidence="7" type="ORF">J2X05_000239</name>
</gene>
<evidence type="ECO:0000256" key="1">
    <source>
        <dbReference type="ARBA" id="ARBA00000085"/>
    </source>
</evidence>
<proteinExistence type="predicted"/>
<dbReference type="PROSITE" id="PS50109">
    <property type="entry name" value="HIS_KIN"/>
    <property type="match status" value="1"/>
</dbReference>
<dbReference type="Gene3D" id="3.30.565.10">
    <property type="entry name" value="Histidine kinase-like ATPase, C-terminal domain"/>
    <property type="match status" value="1"/>
</dbReference>
<dbReference type="InterPro" id="IPR003594">
    <property type="entry name" value="HATPase_dom"/>
</dbReference>
<dbReference type="InterPro" id="IPR004358">
    <property type="entry name" value="Sig_transdc_His_kin-like_C"/>
</dbReference>
<dbReference type="Gene3D" id="3.30.450.20">
    <property type="entry name" value="PAS domain"/>
    <property type="match status" value="1"/>
</dbReference>
<comment type="catalytic activity">
    <reaction evidence="1">
        <text>ATP + protein L-histidine = ADP + protein N-phospho-L-histidine.</text>
        <dbReference type="EC" id="2.7.13.3"/>
    </reaction>
</comment>
<feature type="transmembrane region" description="Helical" evidence="4">
    <location>
        <begin position="186"/>
        <end position="203"/>
    </location>
</feature>
<dbReference type="CDD" id="cd00082">
    <property type="entry name" value="HisKA"/>
    <property type="match status" value="1"/>
</dbReference>
<dbReference type="Proteomes" id="UP001253595">
    <property type="component" value="Unassembled WGS sequence"/>
</dbReference>
<dbReference type="Pfam" id="PF02518">
    <property type="entry name" value="HATPase_c"/>
    <property type="match status" value="1"/>
</dbReference>
<dbReference type="SUPFAM" id="SSF55874">
    <property type="entry name" value="ATPase domain of HSP90 chaperone/DNA topoisomerase II/histidine kinase"/>
    <property type="match status" value="1"/>
</dbReference>
<dbReference type="SMART" id="SM00387">
    <property type="entry name" value="HATPase_c"/>
    <property type="match status" value="1"/>
</dbReference>
<feature type="domain" description="PAS" evidence="6">
    <location>
        <begin position="221"/>
        <end position="275"/>
    </location>
</feature>
<reference evidence="7 8" key="1">
    <citation type="submission" date="2023-07" db="EMBL/GenBank/DDBJ databases">
        <title>Sorghum-associated microbial communities from plants grown in Nebraska, USA.</title>
        <authorList>
            <person name="Schachtman D."/>
        </authorList>
    </citation>
    <scope>NUCLEOTIDE SEQUENCE [LARGE SCALE GENOMIC DNA]</scope>
    <source>
        <strain evidence="7 8">BE190</strain>
    </source>
</reference>
<feature type="transmembrane region" description="Helical" evidence="4">
    <location>
        <begin position="76"/>
        <end position="96"/>
    </location>
</feature>
<protein>
    <recommendedName>
        <fullName evidence="2">histidine kinase</fullName>
        <ecNumber evidence="2">2.7.13.3</ecNumber>
    </recommendedName>
</protein>
<dbReference type="SMART" id="SM00388">
    <property type="entry name" value="HisKA"/>
    <property type="match status" value="1"/>
</dbReference>
<feature type="transmembrane region" description="Helical" evidence="4">
    <location>
        <begin position="133"/>
        <end position="150"/>
    </location>
</feature>
<name>A0ABU1USS9_9GAMM</name>
<evidence type="ECO:0000313" key="8">
    <source>
        <dbReference type="Proteomes" id="UP001253595"/>
    </source>
</evidence>
<evidence type="ECO:0000256" key="4">
    <source>
        <dbReference type="SAM" id="Phobius"/>
    </source>
</evidence>
<keyword evidence="4" id="KW-0472">Membrane</keyword>
<keyword evidence="4" id="KW-0812">Transmembrane</keyword>
<dbReference type="Pfam" id="PF00512">
    <property type="entry name" value="HisKA"/>
    <property type="match status" value="1"/>
</dbReference>
<dbReference type="EC" id="2.7.13.3" evidence="2"/>
<dbReference type="InterPro" id="IPR005467">
    <property type="entry name" value="His_kinase_dom"/>
</dbReference>
<comment type="caution">
    <text evidence="7">The sequence shown here is derived from an EMBL/GenBank/DDBJ whole genome shotgun (WGS) entry which is preliminary data.</text>
</comment>
<dbReference type="PRINTS" id="PR00344">
    <property type="entry name" value="BCTRLSENSOR"/>
</dbReference>
<organism evidence="7 8">
    <name type="scientific">Cellvibrio fibrivorans</name>
    <dbReference type="NCBI Taxonomy" id="126350"/>
    <lineage>
        <taxon>Bacteria</taxon>
        <taxon>Pseudomonadati</taxon>
        <taxon>Pseudomonadota</taxon>
        <taxon>Gammaproteobacteria</taxon>
        <taxon>Cellvibrionales</taxon>
        <taxon>Cellvibrionaceae</taxon>
        <taxon>Cellvibrio</taxon>
    </lineage>
</organism>
<dbReference type="EMBL" id="JAVDVX010000001">
    <property type="protein sequence ID" value="MDR7088236.1"/>
    <property type="molecule type" value="Genomic_DNA"/>
</dbReference>
<evidence type="ECO:0000313" key="7">
    <source>
        <dbReference type="EMBL" id="MDR7088236.1"/>
    </source>
</evidence>
<feature type="transmembrane region" description="Helical" evidence="4">
    <location>
        <begin position="108"/>
        <end position="127"/>
    </location>
</feature>
<dbReference type="SUPFAM" id="SSF55785">
    <property type="entry name" value="PYP-like sensor domain (PAS domain)"/>
    <property type="match status" value="1"/>
</dbReference>
<dbReference type="PANTHER" id="PTHR43065:SF42">
    <property type="entry name" value="TWO-COMPONENT SENSOR PPRA"/>
    <property type="match status" value="1"/>
</dbReference>
<dbReference type="Pfam" id="PF13426">
    <property type="entry name" value="PAS_9"/>
    <property type="match status" value="1"/>
</dbReference>
<feature type="transmembrane region" description="Helical" evidence="4">
    <location>
        <begin position="51"/>
        <end position="70"/>
    </location>
</feature>
<dbReference type="PANTHER" id="PTHR43065">
    <property type="entry name" value="SENSOR HISTIDINE KINASE"/>
    <property type="match status" value="1"/>
</dbReference>
<dbReference type="RefSeq" id="WP_310067604.1">
    <property type="nucleotide sequence ID" value="NZ_JAVDVX010000001.1"/>
</dbReference>
<dbReference type="CDD" id="cd00130">
    <property type="entry name" value="PAS"/>
    <property type="match status" value="1"/>
</dbReference>
<dbReference type="InterPro" id="IPR036890">
    <property type="entry name" value="HATPase_C_sf"/>
</dbReference>
<evidence type="ECO:0000259" key="6">
    <source>
        <dbReference type="PROSITE" id="PS50112"/>
    </source>
</evidence>
<feature type="transmembrane region" description="Helical" evidence="4">
    <location>
        <begin position="157"/>
        <end position="174"/>
    </location>
</feature>
<dbReference type="InterPro" id="IPR035965">
    <property type="entry name" value="PAS-like_dom_sf"/>
</dbReference>
<keyword evidence="8" id="KW-1185">Reference proteome</keyword>
<dbReference type="PROSITE" id="PS50112">
    <property type="entry name" value="PAS"/>
    <property type="match status" value="1"/>
</dbReference>
<accession>A0ABU1USS9</accession>
<dbReference type="Gene3D" id="1.10.287.130">
    <property type="match status" value="1"/>
</dbReference>
<evidence type="ECO:0000256" key="2">
    <source>
        <dbReference type="ARBA" id="ARBA00012438"/>
    </source>
</evidence>